<comment type="caution">
    <text evidence="2">The sequence shown here is derived from an EMBL/GenBank/DDBJ whole genome shotgun (WGS) entry which is preliminary data.</text>
</comment>
<evidence type="ECO:0000313" key="4">
    <source>
        <dbReference type="Proteomes" id="UP000663860"/>
    </source>
</evidence>
<dbReference type="EMBL" id="CAJOBB010002683">
    <property type="protein sequence ID" value="CAF3990218.1"/>
    <property type="molecule type" value="Genomic_DNA"/>
</dbReference>
<dbReference type="Proteomes" id="UP000663868">
    <property type="component" value="Unassembled WGS sequence"/>
</dbReference>
<dbReference type="AlphaFoldDB" id="A0A815MXT4"/>
<evidence type="ECO:0000259" key="1">
    <source>
        <dbReference type="Pfam" id="PF00112"/>
    </source>
</evidence>
<dbReference type="GO" id="GO:0006508">
    <property type="term" value="P:proteolysis"/>
    <property type="evidence" value="ECO:0007669"/>
    <property type="project" value="InterPro"/>
</dbReference>
<proteinExistence type="predicted"/>
<evidence type="ECO:0000313" key="3">
    <source>
        <dbReference type="EMBL" id="CAF3990218.1"/>
    </source>
</evidence>
<evidence type="ECO:0000313" key="2">
    <source>
        <dbReference type="EMBL" id="CAF1429459.1"/>
    </source>
</evidence>
<reference evidence="2" key="1">
    <citation type="submission" date="2021-02" db="EMBL/GenBank/DDBJ databases">
        <authorList>
            <person name="Nowell W R."/>
        </authorList>
    </citation>
    <scope>NUCLEOTIDE SEQUENCE</scope>
</reference>
<protein>
    <recommendedName>
        <fullName evidence="1">Peptidase C1A papain C-terminal domain-containing protein</fullName>
    </recommendedName>
</protein>
<feature type="domain" description="Peptidase C1A papain C-terminal" evidence="1">
    <location>
        <begin position="43"/>
        <end position="84"/>
    </location>
</feature>
<dbReference type="InterPro" id="IPR000668">
    <property type="entry name" value="Peptidase_C1A_C"/>
</dbReference>
<dbReference type="GO" id="GO:0008234">
    <property type="term" value="F:cysteine-type peptidase activity"/>
    <property type="evidence" value="ECO:0007669"/>
    <property type="project" value="InterPro"/>
</dbReference>
<dbReference type="SUPFAM" id="SSF54001">
    <property type="entry name" value="Cysteine proteinases"/>
    <property type="match status" value="1"/>
</dbReference>
<dbReference type="Gene3D" id="3.90.70.10">
    <property type="entry name" value="Cysteine proteinases"/>
    <property type="match status" value="1"/>
</dbReference>
<accession>A0A815MXT4</accession>
<organism evidence="2 4">
    <name type="scientific">Adineta steineri</name>
    <dbReference type="NCBI Taxonomy" id="433720"/>
    <lineage>
        <taxon>Eukaryota</taxon>
        <taxon>Metazoa</taxon>
        <taxon>Spiralia</taxon>
        <taxon>Gnathifera</taxon>
        <taxon>Rotifera</taxon>
        <taxon>Eurotatoria</taxon>
        <taxon>Bdelloidea</taxon>
        <taxon>Adinetida</taxon>
        <taxon>Adinetidae</taxon>
        <taxon>Adineta</taxon>
    </lineage>
</organism>
<dbReference type="EMBL" id="CAJNOE010001510">
    <property type="protein sequence ID" value="CAF1429459.1"/>
    <property type="molecule type" value="Genomic_DNA"/>
</dbReference>
<dbReference type="Proteomes" id="UP000663860">
    <property type="component" value="Unassembled WGS sequence"/>
</dbReference>
<dbReference type="Pfam" id="PF00112">
    <property type="entry name" value="Peptidase_C1"/>
    <property type="match status" value="1"/>
</dbReference>
<dbReference type="InterPro" id="IPR038765">
    <property type="entry name" value="Papain-like_cys_pep_sf"/>
</dbReference>
<name>A0A815MXT4_9BILA</name>
<gene>
    <name evidence="2" type="ORF">IZO911_LOCUS41146</name>
    <name evidence="3" type="ORF">KXQ929_LOCUS27858</name>
</gene>
<sequence length="131" mass="14895">MNRFGDMAYEEFKQQMNEFKMSANVETISLDRHTFLVSSNVAIPGAVDWHSNGYVIPMKYQGQCGSRQAFFATDFVDMRAQNETGLRNAIAINALQDSFRFCKLDIYKEPDCSSTELDHGVLAVDYDKSRS</sequence>